<reference evidence="2 3" key="1">
    <citation type="journal article" date="2014" name="Proc. Natl. Acad. Sci. U.S.A.">
        <title>Molecular dissection of the evolution of carbapenem-resistant multilocus sequence type 258 Klebsiella pneumoniae.</title>
        <authorList>
            <person name="Deleo F.R."/>
            <person name="Chen L."/>
            <person name="Porcella S.F."/>
            <person name="Martens C.A."/>
            <person name="Kobayashi S.D."/>
            <person name="Porter A.R."/>
            <person name="Chavda K.D."/>
            <person name="Jacobs M.R."/>
            <person name="Mathema B."/>
            <person name="Olsen R.J."/>
            <person name="Bonomo R.A."/>
            <person name="Musser J.M."/>
            <person name="Kreiswirth B.N."/>
        </authorList>
    </citation>
    <scope>NUCLEOTIDE SEQUENCE [LARGE SCALE GENOMIC DNA]</scope>
    <source>
        <strain evidence="2">30684/NJST258_2</strain>
    </source>
</reference>
<keyword evidence="1" id="KW-1133">Transmembrane helix</keyword>
<accession>W8VEV6</accession>
<dbReference type="KEGG" id="kps:KPNJ2_01291"/>
<name>W8VEV6_KLEPN</name>
<dbReference type="HOGENOM" id="CLU_3404027_0_0_6"/>
<dbReference type="Proteomes" id="UP000019586">
    <property type="component" value="Chromosome"/>
</dbReference>
<proteinExistence type="predicted"/>
<protein>
    <submittedName>
        <fullName evidence="2">Uncharacterized protein</fullName>
    </submittedName>
</protein>
<keyword evidence="1" id="KW-0472">Membrane</keyword>
<evidence type="ECO:0000313" key="2">
    <source>
        <dbReference type="EMBL" id="AHM78071.1"/>
    </source>
</evidence>
<organism evidence="2 3">
    <name type="scientific">Klebsiella pneumoniae 30684/NJST258_2</name>
    <dbReference type="NCBI Taxonomy" id="1420013"/>
    <lineage>
        <taxon>Bacteria</taxon>
        <taxon>Pseudomonadati</taxon>
        <taxon>Pseudomonadota</taxon>
        <taxon>Gammaproteobacteria</taxon>
        <taxon>Enterobacterales</taxon>
        <taxon>Enterobacteriaceae</taxon>
        <taxon>Klebsiella/Raoultella group</taxon>
        <taxon>Klebsiella</taxon>
        <taxon>Klebsiella pneumoniae complex</taxon>
    </lineage>
</organism>
<gene>
    <name evidence="2" type="ORF">KPNJ2_01291</name>
</gene>
<evidence type="ECO:0000313" key="3">
    <source>
        <dbReference type="Proteomes" id="UP000019586"/>
    </source>
</evidence>
<dbReference type="AlphaFoldDB" id="W8VEV6"/>
<sequence>MHSYFIPGHTFNILFIIVFLPSSYALIVEY</sequence>
<feature type="transmembrane region" description="Helical" evidence="1">
    <location>
        <begin position="6"/>
        <end position="27"/>
    </location>
</feature>
<dbReference type="EMBL" id="CP006918">
    <property type="protein sequence ID" value="AHM78071.1"/>
    <property type="molecule type" value="Genomic_DNA"/>
</dbReference>
<evidence type="ECO:0000256" key="1">
    <source>
        <dbReference type="SAM" id="Phobius"/>
    </source>
</evidence>
<keyword evidence="1" id="KW-0812">Transmembrane</keyword>